<evidence type="ECO:0000256" key="7">
    <source>
        <dbReference type="ARBA" id="ARBA00023163"/>
    </source>
</evidence>
<evidence type="ECO:0008006" key="12">
    <source>
        <dbReference type="Google" id="ProtNLM"/>
    </source>
</evidence>
<evidence type="ECO:0000256" key="3">
    <source>
        <dbReference type="ARBA" id="ARBA00022737"/>
    </source>
</evidence>
<dbReference type="GO" id="GO:0008270">
    <property type="term" value="F:zinc ion binding"/>
    <property type="evidence" value="ECO:0007669"/>
    <property type="project" value="UniProtKB-KW"/>
</dbReference>
<dbReference type="GO" id="GO:0005634">
    <property type="term" value="C:nucleus"/>
    <property type="evidence" value="ECO:0007669"/>
    <property type="project" value="UniProtKB-SubCell"/>
</dbReference>
<sequence>MRGTGKRMEGSREKKQSDAEAGSGFCSTSCSHCGPDSPRVTHIHVETPHSSEVRVQGRVSLDPLEESVSRRQASLLMHERVHTGERPYSCSICGKTFNREET</sequence>
<comment type="subcellular location">
    <subcellularLocation>
        <location evidence="1">Nucleus</location>
    </subcellularLocation>
</comment>
<keyword evidence="8" id="KW-0539">Nucleus</keyword>
<dbReference type="GO" id="GO:0000977">
    <property type="term" value="F:RNA polymerase II transcription regulatory region sequence-specific DNA binding"/>
    <property type="evidence" value="ECO:0007669"/>
    <property type="project" value="TreeGrafter"/>
</dbReference>
<dbReference type="PANTHER" id="PTHR14196:SF0">
    <property type="entry name" value="PROTEIN BOWEL"/>
    <property type="match status" value="1"/>
</dbReference>
<proteinExistence type="predicted"/>
<dbReference type="EMBL" id="JBBPFD010000659">
    <property type="protein sequence ID" value="KAK7878007.1"/>
    <property type="molecule type" value="Genomic_DNA"/>
</dbReference>
<protein>
    <recommendedName>
        <fullName evidence="12">C2H2-type domain-containing protein</fullName>
    </recommendedName>
</protein>
<name>A0AAW0MG98_9GOBI</name>
<evidence type="ECO:0000256" key="1">
    <source>
        <dbReference type="ARBA" id="ARBA00004123"/>
    </source>
</evidence>
<evidence type="ECO:0000256" key="4">
    <source>
        <dbReference type="ARBA" id="ARBA00022771"/>
    </source>
</evidence>
<dbReference type="SUPFAM" id="SSF57667">
    <property type="entry name" value="beta-beta-alpha zinc fingers"/>
    <property type="match status" value="1"/>
</dbReference>
<reference evidence="11" key="1">
    <citation type="submission" date="2024-04" db="EMBL/GenBank/DDBJ databases">
        <title>Salinicola lusitanus LLJ914,a marine bacterium isolated from the Okinawa Trough.</title>
        <authorList>
            <person name="Li J."/>
        </authorList>
    </citation>
    <scope>NUCLEOTIDE SEQUENCE [LARGE SCALE GENOMIC DNA]</scope>
</reference>
<keyword evidence="11" id="KW-1185">Reference proteome</keyword>
<feature type="compositionally biased region" description="Basic and acidic residues" evidence="9">
    <location>
        <begin position="1"/>
        <end position="18"/>
    </location>
</feature>
<dbReference type="InterPro" id="IPR050717">
    <property type="entry name" value="C2H2-ZF_Transcription_Reg"/>
</dbReference>
<dbReference type="Gene3D" id="3.30.160.60">
    <property type="entry name" value="Classic Zinc Finger"/>
    <property type="match status" value="2"/>
</dbReference>
<keyword evidence="7" id="KW-0804">Transcription</keyword>
<keyword evidence="3" id="KW-0677">Repeat</keyword>
<comment type="caution">
    <text evidence="10">The sequence shown here is derived from an EMBL/GenBank/DDBJ whole genome shotgun (WGS) entry which is preliminary data.</text>
</comment>
<evidence type="ECO:0000256" key="5">
    <source>
        <dbReference type="ARBA" id="ARBA00022833"/>
    </source>
</evidence>
<evidence type="ECO:0000256" key="9">
    <source>
        <dbReference type="SAM" id="MobiDB-lite"/>
    </source>
</evidence>
<organism evidence="10 11">
    <name type="scientific">Mugilogobius chulae</name>
    <name type="common">yellowstripe goby</name>
    <dbReference type="NCBI Taxonomy" id="88201"/>
    <lineage>
        <taxon>Eukaryota</taxon>
        <taxon>Metazoa</taxon>
        <taxon>Chordata</taxon>
        <taxon>Craniata</taxon>
        <taxon>Vertebrata</taxon>
        <taxon>Euteleostomi</taxon>
        <taxon>Actinopterygii</taxon>
        <taxon>Neopterygii</taxon>
        <taxon>Teleostei</taxon>
        <taxon>Neoteleostei</taxon>
        <taxon>Acanthomorphata</taxon>
        <taxon>Gobiaria</taxon>
        <taxon>Gobiiformes</taxon>
        <taxon>Gobioidei</taxon>
        <taxon>Gobiidae</taxon>
        <taxon>Gobionellinae</taxon>
        <taxon>Mugilogobius</taxon>
    </lineage>
</organism>
<evidence type="ECO:0000313" key="10">
    <source>
        <dbReference type="EMBL" id="KAK7878007.1"/>
    </source>
</evidence>
<dbReference type="FunFam" id="3.30.160.60:FF:000688">
    <property type="entry name" value="zinc finger protein 197 isoform X1"/>
    <property type="match status" value="1"/>
</dbReference>
<dbReference type="PANTHER" id="PTHR14196">
    <property type="entry name" value="ODD-SKIPPED - RELATED"/>
    <property type="match status" value="1"/>
</dbReference>
<feature type="region of interest" description="Disordered" evidence="9">
    <location>
        <begin position="1"/>
        <end position="35"/>
    </location>
</feature>
<evidence type="ECO:0000256" key="6">
    <source>
        <dbReference type="ARBA" id="ARBA00023015"/>
    </source>
</evidence>
<dbReference type="Proteomes" id="UP001460270">
    <property type="component" value="Unassembled WGS sequence"/>
</dbReference>
<keyword evidence="5" id="KW-0862">Zinc</keyword>
<dbReference type="GO" id="GO:0000981">
    <property type="term" value="F:DNA-binding transcription factor activity, RNA polymerase II-specific"/>
    <property type="evidence" value="ECO:0007669"/>
    <property type="project" value="TreeGrafter"/>
</dbReference>
<evidence type="ECO:0000313" key="11">
    <source>
        <dbReference type="Proteomes" id="UP001460270"/>
    </source>
</evidence>
<dbReference type="AlphaFoldDB" id="A0AAW0MG98"/>
<gene>
    <name evidence="10" type="ORF">WMY93_031353</name>
</gene>
<keyword evidence="2" id="KW-0479">Metal-binding</keyword>
<keyword evidence="4" id="KW-0863">Zinc-finger</keyword>
<dbReference type="InterPro" id="IPR036236">
    <property type="entry name" value="Znf_C2H2_sf"/>
</dbReference>
<keyword evidence="6" id="KW-0805">Transcription regulation</keyword>
<evidence type="ECO:0000256" key="2">
    <source>
        <dbReference type="ARBA" id="ARBA00022723"/>
    </source>
</evidence>
<evidence type="ECO:0000256" key="8">
    <source>
        <dbReference type="ARBA" id="ARBA00023242"/>
    </source>
</evidence>
<accession>A0AAW0MG98</accession>